<keyword evidence="3" id="KW-1185">Reference proteome</keyword>
<comment type="caution">
    <text evidence="2">The sequence shown here is derived from an EMBL/GenBank/DDBJ whole genome shotgun (WGS) entry which is preliminary data.</text>
</comment>
<accession>A0ABT2ELZ9</accession>
<dbReference type="InterPro" id="IPR045584">
    <property type="entry name" value="Pilin-like"/>
</dbReference>
<proteinExistence type="predicted"/>
<keyword evidence="1" id="KW-1133">Transmembrane helix</keyword>
<sequence length="287" mass="32625">MRRYGFTLIELLVVIAIIAILAAILFPVFSQAREKARQSQCVSNVRNIAMGFVQYTQDWDERFYVQPTPCGRIPGFNYTPEMSRLYPPYYVVLQPYLRNKQIFVCPSAPRYFGCAQPSCAPEWYCDGFPNTYGYSELLNTDADWANRYKSGEQLKSLGWSRLPRITEPTRFFVLGDCAMGLVCTPNVTRDGIQIRVALANQPPCGGPEMQWSFLACYWNHTGATVEQQVASKGKTMAAVTRHLEGSEIIFSDGHAKWFRWQNVRDARLGGPIQFGADCRPNWVPAFQ</sequence>
<keyword evidence="1" id="KW-0472">Membrane</keyword>
<dbReference type="PANTHER" id="PTHR30093">
    <property type="entry name" value="GENERAL SECRETION PATHWAY PROTEIN G"/>
    <property type="match status" value="1"/>
</dbReference>
<evidence type="ECO:0000313" key="2">
    <source>
        <dbReference type="EMBL" id="MCS3918976.1"/>
    </source>
</evidence>
<reference evidence="2 3" key="1">
    <citation type="submission" date="2022-08" db="EMBL/GenBank/DDBJ databases">
        <title>Bacterial and archaeal communities from various locations to study Microbial Dark Matter (Phase II).</title>
        <authorList>
            <person name="Stepanauskas R."/>
        </authorList>
    </citation>
    <scope>NUCLEOTIDE SEQUENCE [LARGE SCALE GENOMIC DNA]</scope>
    <source>
        <strain evidence="2 3">PD1</strain>
    </source>
</reference>
<evidence type="ECO:0000256" key="1">
    <source>
        <dbReference type="SAM" id="Phobius"/>
    </source>
</evidence>
<gene>
    <name evidence="2" type="ORF">M2350_001376</name>
</gene>
<dbReference type="NCBIfam" id="TIGR02532">
    <property type="entry name" value="IV_pilin_GFxxxE"/>
    <property type="match status" value="1"/>
</dbReference>
<dbReference type="SUPFAM" id="SSF54523">
    <property type="entry name" value="Pili subunits"/>
    <property type="match status" value="1"/>
</dbReference>
<dbReference type="InterPro" id="IPR012902">
    <property type="entry name" value="N_methyl_site"/>
</dbReference>
<keyword evidence="1" id="KW-0812">Transmembrane</keyword>
<organism evidence="2 3">
    <name type="scientific">Candidatus Fervidibacter sacchari</name>
    <dbReference type="NCBI Taxonomy" id="1448929"/>
    <lineage>
        <taxon>Bacteria</taxon>
        <taxon>Candidatus Fervidibacterota</taxon>
        <taxon>Candidatus Fervidibacter</taxon>
    </lineage>
</organism>
<protein>
    <submittedName>
        <fullName evidence="2">Prepilin-type N-terminal cleavage/methylation domain-containing protein</fullName>
    </submittedName>
</protein>
<feature type="transmembrane region" description="Helical" evidence="1">
    <location>
        <begin position="6"/>
        <end position="29"/>
    </location>
</feature>
<evidence type="ECO:0000313" key="3">
    <source>
        <dbReference type="Proteomes" id="UP001204798"/>
    </source>
</evidence>
<dbReference type="RefSeq" id="WP_259095059.1">
    <property type="nucleotide sequence ID" value="NZ_CP130454.1"/>
</dbReference>
<dbReference type="Proteomes" id="UP001204798">
    <property type="component" value="Unassembled WGS sequence"/>
</dbReference>
<dbReference type="EMBL" id="JANUCP010000002">
    <property type="protein sequence ID" value="MCS3918976.1"/>
    <property type="molecule type" value="Genomic_DNA"/>
</dbReference>
<dbReference type="Gene3D" id="3.30.700.10">
    <property type="entry name" value="Glycoprotein, Type 4 Pilin"/>
    <property type="match status" value="1"/>
</dbReference>
<dbReference type="Pfam" id="PF07963">
    <property type="entry name" value="N_methyl"/>
    <property type="match status" value="1"/>
</dbReference>
<name>A0ABT2ELZ9_9BACT</name>